<sequence length="821" mass="94712">MRIYFSILSLLFFVTITVAIAQSESKIRPSSKEEIKFFETEVRPLLAVHCYKCHGAEKQKGELRVDSLQALLKGGESGAAIVPRKPDESLLIEAINHDSFEMPEKKLSDKNIAILTKWIKQGAPWSSSNAKPFDWSASPRKRFTKEDRSFWIFQPVKTLVVPRIENREWSKNPIDRFIYKKLKQSGLSPAPQADRLTLIRRASFDLIGLPPTSSEVDDFLKDKENDDVAFSKVVDRLLMSPHYGERWGRHWLDLVRYAESDGFNQDAYRPTAWRYRDYVIDAFNDDKPYNKFVMEQLAGDEIAPDDPQAQIATGYLRHYIYEYNQRDARTQWNDILNNVTDTTGEVFLGFGMSCARCHDHKFDPILQSDYFRLKAFFVPMMPRDETVIASKLEKAEYNKKLKIWEKKTASIRLQIDSYLEKRLKKVATKQIKMFPPDIQEIMKKPMKERTTHEMQLAYLVNRQVIDEQKKYRKKIIKQKKYKKYAQLVKELSTFNRFKPLSLPTAPAVSDNSTESPATLIPGRKQAKDILPGFPSILEPVSVFVQSSSSMQSTGRRTALAQWITNPKNRVTTRVITNRIWQYHFGTGFVATSNDFGHLGELPSHPELLDWLTSRFVREGWSFKKMHRLIMNSATYKLSATHPHPEKGLLKDPANRLHWRRGIRRLNAEQIRDSALAASGELDQKLKGPSVKGNAPRRSIYVRVKRNRKDPVLGAFDFAGGITSTSKRHTTTTPTQALLMINGRWMRQRASAMGKRILKSAKTTPERIKLAYRLAYGRKPTQSEQKMSISFMKNQIIKNQSNTPLTDMCHVLLNSNEFSYID</sequence>
<dbReference type="Pfam" id="PF07583">
    <property type="entry name" value="PSCyt2"/>
    <property type="match status" value="1"/>
</dbReference>
<dbReference type="AlphaFoldDB" id="A0A3B1DDT1"/>
<feature type="domain" description="DUF1549" evidence="1">
    <location>
        <begin position="173"/>
        <end position="378"/>
    </location>
</feature>
<protein>
    <recommendedName>
        <fullName evidence="5">Cytochrome c domain-containing protein</fullName>
    </recommendedName>
</protein>
<dbReference type="InterPro" id="IPR022655">
    <property type="entry name" value="DUF1553"/>
</dbReference>
<dbReference type="InterPro" id="IPR036909">
    <property type="entry name" value="Cyt_c-like_dom_sf"/>
</dbReference>
<dbReference type="GO" id="GO:0020037">
    <property type="term" value="F:heme binding"/>
    <property type="evidence" value="ECO:0007669"/>
    <property type="project" value="InterPro"/>
</dbReference>
<organism evidence="4">
    <name type="scientific">hydrothermal vent metagenome</name>
    <dbReference type="NCBI Taxonomy" id="652676"/>
    <lineage>
        <taxon>unclassified sequences</taxon>
        <taxon>metagenomes</taxon>
        <taxon>ecological metagenomes</taxon>
    </lineage>
</organism>
<dbReference type="EMBL" id="UOGL01000280">
    <property type="protein sequence ID" value="VAX38942.1"/>
    <property type="molecule type" value="Genomic_DNA"/>
</dbReference>
<dbReference type="SUPFAM" id="SSF46626">
    <property type="entry name" value="Cytochrome c"/>
    <property type="match status" value="1"/>
</dbReference>
<evidence type="ECO:0000259" key="3">
    <source>
        <dbReference type="Pfam" id="PF07635"/>
    </source>
</evidence>
<dbReference type="Pfam" id="PF07635">
    <property type="entry name" value="PSCyt1"/>
    <property type="match status" value="1"/>
</dbReference>
<evidence type="ECO:0008006" key="5">
    <source>
        <dbReference type="Google" id="ProtNLM"/>
    </source>
</evidence>
<dbReference type="PANTHER" id="PTHR35889:SF3">
    <property type="entry name" value="F-BOX DOMAIN-CONTAINING PROTEIN"/>
    <property type="match status" value="1"/>
</dbReference>
<feature type="domain" description="DUF1553" evidence="2">
    <location>
        <begin position="555"/>
        <end position="789"/>
    </location>
</feature>
<feature type="domain" description="Cytochrome C Planctomycete-type" evidence="3">
    <location>
        <begin position="50"/>
        <end position="103"/>
    </location>
</feature>
<reference evidence="4" key="1">
    <citation type="submission" date="2018-06" db="EMBL/GenBank/DDBJ databases">
        <authorList>
            <person name="Zhirakovskaya E."/>
        </authorList>
    </citation>
    <scope>NUCLEOTIDE SEQUENCE</scope>
</reference>
<dbReference type="Pfam" id="PF07587">
    <property type="entry name" value="PSD1"/>
    <property type="match status" value="1"/>
</dbReference>
<dbReference type="GO" id="GO:0009055">
    <property type="term" value="F:electron transfer activity"/>
    <property type="evidence" value="ECO:0007669"/>
    <property type="project" value="InterPro"/>
</dbReference>
<accession>A0A3B1DDT1</accession>
<dbReference type="InterPro" id="IPR011429">
    <property type="entry name" value="Cyt_c_Planctomycete-type"/>
</dbReference>
<dbReference type="InterPro" id="IPR011444">
    <property type="entry name" value="DUF1549"/>
</dbReference>
<dbReference type="PANTHER" id="PTHR35889">
    <property type="entry name" value="CYCLOINULO-OLIGOSACCHARIDE FRUCTANOTRANSFERASE-RELATED"/>
    <property type="match status" value="1"/>
</dbReference>
<gene>
    <name evidence="4" type="ORF">MNBD_PLANCTO02-865</name>
</gene>
<evidence type="ECO:0000259" key="1">
    <source>
        <dbReference type="Pfam" id="PF07583"/>
    </source>
</evidence>
<proteinExistence type="predicted"/>
<evidence type="ECO:0000259" key="2">
    <source>
        <dbReference type="Pfam" id="PF07587"/>
    </source>
</evidence>
<evidence type="ECO:0000313" key="4">
    <source>
        <dbReference type="EMBL" id="VAX38942.1"/>
    </source>
</evidence>
<name>A0A3B1DDT1_9ZZZZ</name>